<evidence type="ECO:0000256" key="1">
    <source>
        <dbReference type="SAM" id="MobiDB-lite"/>
    </source>
</evidence>
<name>A0ABR4SKF4_9MICO</name>
<reference evidence="3 4" key="1">
    <citation type="submission" date="2014-01" db="EMBL/GenBank/DDBJ databases">
        <title>Draft genome sequence of the multidrug-resistant clinical isolate Dermabacter hominis 1368.</title>
        <authorList>
            <person name="Albersmeier A."/>
            <person name="Bomholt C."/>
            <person name="Glaub A."/>
            <person name="Ruckert C."/>
            <person name="Soriano F."/>
            <person name="Fernandez-Natal I."/>
            <person name="Tauch A."/>
        </authorList>
    </citation>
    <scope>NUCLEOTIDE SEQUENCE [LARGE SCALE GENOMIC DNA]</scope>
    <source>
        <strain evidence="3 4">1368</strain>
    </source>
</reference>
<comment type="caution">
    <text evidence="3">The sequence shown here is derived from an EMBL/GenBank/DDBJ whole genome shotgun (WGS) entry which is preliminary data.</text>
</comment>
<dbReference type="Gene3D" id="1.10.260.40">
    <property type="entry name" value="lambda repressor-like DNA-binding domains"/>
    <property type="match status" value="1"/>
</dbReference>
<accession>A0ABR4SKF4</accession>
<dbReference type="PROSITE" id="PS50943">
    <property type="entry name" value="HTH_CROC1"/>
    <property type="match status" value="1"/>
</dbReference>
<dbReference type="InterPro" id="IPR001387">
    <property type="entry name" value="Cro/C1-type_HTH"/>
</dbReference>
<sequence length="153" mass="16834">MNTPFRTWLTEATNNATNAEIAHKTGIAKSTVGRWEGAPPRPETIVQVARAFKANAVDGLVAAGYLHDDEVRIPKVIHKPADFSSLELLDELRTRVLNGRVEMSHPLETVTPPRPEHFDLAAMSGMSEGERLRNAMNAEQETPESFYDGGEPA</sequence>
<evidence type="ECO:0000313" key="3">
    <source>
        <dbReference type="EMBL" id="KDS93670.1"/>
    </source>
</evidence>
<evidence type="ECO:0000259" key="2">
    <source>
        <dbReference type="PROSITE" id="PS50943"/>
    </source>
</evidence>
<feature type="region of interest" description="Disordered" evidence="1">
    <location>
        <begin position="133"/>
        <end position="153"/>
    </location>
</feature>
<organism evidence="3 4">
    <name type="scientific">Dermabacter hominis 1368</name>
    <dbReference type="NCBI Taxonomy" id="1450519"/>
    <lineage>
        <taxon>Bacteria</taxon>
        <taxon>Bacillati</taxon>
        <taxon>Actinomycetota</taxon>
        <taxon>Actinomycetes</taxon>
        <taxon>Micrococcales</taxon>
        <taxon>Dermabacteraceae</taxon>
        <taxon>Dermabacter</taxon>
    </lineage>
</organism>
<gene>
    <name evidence="3" type="ORF">DHOM_04345</name>
</gene>
<evidence type="ECO:0000313" key="4">
    <source>
        <dbReference type="Proteomes" id="UP000030182"/>
    </source>
</evidence>
<proteinExistence type="predicted"/>
<feature type="domain" description="HTH cro/C1-type" evidence="2">
    <location>
        <begin position="19"/>
        <end position="60"/>
    </location>
</feature>
<dbReference type="CDD" id="cd00093">
    <property type="entry name" value="HTH_XRE"/>
    <property type="match status" value="1"/>
</dbReference>
<protein>
    <submittedName>
        <fullName evidence="3">XRE family transcriptional regulator</fullName>
    </submittedName>
</protein>
<dbReference type="InterPro" id="IPR010982">
    <property type="entry name" value="Lambda_DNA-bd_dom_sf"/>
</dbReference>
<dbReference type="EMBL" id="JDRS01000005">
    <property type="protein sequence ID" value="KDS93670.1"/>
    <property type="molecule type" value="Genomic_DNA"/>
</dbReference>
<keyword evidence="4" id="KW-1185">Reference proteome</keyword>
<dbReference type="Proteomes" id="UP000030182">
    <property type="component" value="Unassembled WGS sequence"/>
</dbReference>
<dbReference type="RefSeq" id="WP_016664915.1">
    <property type="nucleotide sequence ID" value="NZ_KN323183.1"/>
</dbReference>